<name>A0A409X8R9_9AGAR</name>
<dbReference type="EMBL" id="NHYE01003951">
    <property type="protein sequence ID" value="PPQ87097.1"/>
    <property type="molecule type" value="Genomic_DNA"/>
</dbReference>
<proteinExistence type="predicted"/>
<feature type="compositionally biased region" description="Polar residues" evidence="1">
    <location>
        <begin position="73"/>
        <end position="84"/>
    </location>
</feature>
<protein>
    <submittedName>
        <fullName evidence="2">Uncharacterized protein</fullName>
    </submittedName>
</protein>
<accession>A0A409X8R9</accession>
<comment type="caution">
    <text evidence="2">The sequence shown here is derived from an EMBL/GenBank/DDBJ whole genome shotgun (WGS) entry which is preliminary data.</text>
</comment>
<sequence>MPPPSTISRHRAHEGGEDAGDKPKLRSQHVKLAMEQQQPTLNIKSRAYRPKNRFRWCRLSVLRQVRLSYYPNSPFATTSSSRLTDTSKPEHGTSPSRHLRVFKIAAAIQREEGAGGV</sequence>
<evidence type="ECO:0000313" key="3">
    <source>
        <dbReference type="Proteomes" id="UP000284706"/>
    </source>
</evidence>
<gene>
    <name evidence="2" type="ORF">CVT26_011852</name>
</gene>
<dbReference type="Proteomes" id="UP000284706">
    <property type="component" value="Unassembled WGS sequence"/>
</dbReference>
<dbReference type="InParanoid" id="A0A409X8R9"/>
<evidence type="ECO:0000256" key="1">
    <source>
        <dbReference type="SAM" id="MobiDB-lite"/>
    </source>
</evidence>
<keyword evidence="3" id="KW-1185">Reference proteome</keyword>
<feature type="compositionally biased region" description="Basic and acidic residues" evidence="1">
    <location>
        <begin position="13"/>
        <end position="24"/>
    </location>
</feature>
<feature type="region of interest" description="Disordered" evidence="1">
    <location>
        <begin position="73"/>
        <end position="97"/>
    </location>
</feature>
<reference evidence="2 3" key="1">
    <citation type="journal article" date="2018" name="Evol. Lett.">
        <title>Horizontal gene cluster transfer increased hallucinogenic mushroom diversity.</title>
        <authorList>
            <person name="Reynolds H.T."/>
            <person name="Vijayakumar V."/>
            <person name="Gluck-Thaler E."/>
            <person name="Korotkin H.B."/>
            <person name="Matheny P.B."/>
            <person name="Slot J.C."/>
        </authorList>
    </citation>
    <scope>NUCLEOTIDE SEQUENCE [LARGE SCALE GENOMIC DNA]</scope>
    <source>
        <strain evidence="2 3">SRW20</strain>
    </source>
</reference>
<dbReference type="AlphaFoldDB" id="A0A409X8R9"/>
<evidence type="ECO:0000313" key="2">
    <source>
        <dbReference type="EMBL" id="PPQ87097.1"/>
    </source>
</evidence>
<organism evidence="2 3">
    <name type="scientific">Gymnopilus dilepis</name>
    <dbReference type="NCBI Taxonomy" id="231916"/>
    <lineage>
        <taxon>Eukaryota</taxon>
        <taxon>Fungi</taxon>
        <taxon>Dikarya</taxon>
        <taxon>Basidiomycota</taxon>
        <taxon>Agaricomycotina</taxon>
        <taxon>Agaricomycetes</taxon>
        <taxon>Agaricomycetidae</taxon>
        <taxon>Agaricales</taxon>
        <taxon>Agaricineae</taxon>
        <taxon>Hymenogastraceae</taxon>
        <taxon>Gymnopilus</taxon>
    </lineage>
</organism>
<feature type="region of interest" description="Disordered" evidence="1">
    <location>
        <begin position="1"/>
        <end position="25"/>
    </location>
</feature>